<dbReference type="Gene3D" id="3.30.2310.20">
    <property type="entry name" value="RelE-like"/>
    <property type="match status" value="1"/>
</dbReference>
<evidence type="ECO:0000256" key="2">
    <source>
        <dbReference type="ARBA" id="ARBA00022649"/>
    </source>
</evidence>
<dbReference type="EMBL" id="BSOA01000014">
    <property type="protein sequence ID" value="GLQ88129.1"/>
    <property type="molecule type" value="Genomic_DNA"/>
</dbReference>
<dbReference type="RefSeq" id="WP_284331570.1">
    <property type="nucleotide sequence ID" value="NZ_BSOA01000014.1"/>
</dbReference>
<evidence type="ECO:0000313" key="4">
    <source>
        <dbReference type="Proteomes" id="UP001156627"/>
    </source>
</evidence>
<dbReference type="InterPro" id="IPR007712">
    <property type="entry name" value="RelE/ParE_toxin"/>
</dbReference>
<protein>
    <submittedName>
        <fullName evidence="3">Plasmid stabilization protein</fullName>
    </submittedName>
</protein>
<gene>
    <name evidence="3" type="ORF">GCM10007898_16980</name>
</gene>
<comment type="similarity">
    <text evidence="1">Belongs to the RelE toxin family.</text>
</comment>
<dbReference type="PANTHER" id="PTHR33755:SF5">
    <property type="entry name" value="TYPE II TOXIN-ANTITOXIN SYSTEM RELE_PARE FAMILY TOXIN"/>
    <property type="match status" value="1"/>
</dbReference>
<dbReference type="InterPro" id="IPR035093">
    <property type="entry name" value="RelE/ParE_toxin_dom_sf"/>
</dbReference>
<dbReference type="SUPFAM" id="SSF143011">
    <property type="entry name" value="RelE-like"/>
    <property type="match status" value="1"/>
</dbReference>
<sequence length="99" mass="11615">MAEVAWTEPALSELDEIADYIALDNPEAARKLVERVFTHVDQLAEHPESGSKPQELKGWRYRQIVEPPCRIIYRIDGERVFVLYVLRSERRLRPGKLQR</sequence>
<proteinExistence type="inferred from homology"/>
<organism evidence="3 4">
    <name type="scientific">Dyella flagellata</name>
    <dbReference type="NCBI Taxonomy" id="1867833"/>
    <lineage>
        <taxon>Bacteria</taxon>
        <taxon>Pseudomonadati</taxon>
        <taxon>Pseudomonadota</taxon>
        <taxon>Gammaproteobacteria</taxon>
        <taxon>Lysobacterales</taxon>
        <taxon>Rhodanobacteraceae</taxon>
        <taxon>Dyella</taxon>
    </lineage>
</organism>
<dbReference type="InterPro" id="IPR051803">
    <property type="entry name" value="TA_system_RelE-like_toxin"/>
</dbReference>
<accession>A0ABQ5XCG5</accession>
<dbReference type="PANTHER" id="PTHR33755">
    <property type="entry name" value="TOXIN PARE1-RELATED"/>
    <property type="match status" value="1"/>
</dbReference>
<keyword evidence="4" id="KW-1185">Reference proteome</keyword>
<reference evidence="4" key="1">
    <citation type="journal article" date="2019" name="Int. J. Syst. Evol. Microbiol.">
        <title>The Global Catalogue of Microorganisms (GCM) 10K type strain sequencing project: providing services to taxonomists for standard genome sequencing and annotation.</title>
        <authorList>
            <consortium name="The Broad Institute Genomics Platform"/>
            <consortium name="The Broad Institute Genome Sequencing Center for Infectious Disease"/>
            <person name="Wu L."/>
            <person name="Ma J."/>
        </authorList>
    </citation>
    <scope>NUCLEOTIDE SEQUENCE [LARGE SCALE GENOMIC DNA]</scope>
    <source>
        <strain evidence="4">NBRC 111981</strain>
    </source>
</reference>
<dbReference type="Pfam" id="PF05016">
    <property type="entry name" value="ParE_toxin"/>
    <property type="match status" value="1"/>
</dbReference>
<keyword evidence="2" id="KW-1277">Toxin-antitoxin system</keyword>
<name>A0ABQ5XCG5_9GAMM</name>
<evidence type="ECO:0000313" key="3">
    <source>
        <dbReference type="EMBL" id="GLQ88129.1"/>
    </source>
</evidence>
<dbReference type="NCBIfam" id="TIGR02385">
    <property type="entry name" value="RelE_StbE"/>
    <property type="match status" value="1"/>
</dbReference>
<comment type="caution">
    <text evidence="3">The sequence shown here is derived from an EMBL/GenBank/DDBJ whole genome shotgun (WGS) entry which is preliminary data.</text>
</comment>
<dbReference type="Proteomes" id="UP001156627">
    <property type="component" value="Unassembled WGS sequence"/>
</dbReference>
<evidence type="ECO:0000256" key="1">
    <source>
        <dbReference type="ARBA" id="ARBA00006226"/>
    </source>
</evidence>